<protein>
    <submittedName>
        <fullName evidence="4">GNAT family N-acetyltransferase</fullName>
        <ecNumber evidence="4">2.3.-.-</ecNumber>
    </submittedName>
</protein>
<feature type="domain" description="N-acetyltransferase" evidence="3">
    <location>
        <begin position="22"/>
        <end position="177"/>
    </location>
</feature>
<dbReference type="CDD" id="cd04301">
    <property type="entry name" value="NAT_SF"/>
    <property type="match status" value="1"/>
</dbReference>
<dbReference type="RefSeq" id="WP_380972988.1">
    <property type="nucleotide sequence ID" value="NZ_JBHTEF010000001.1"/>
</dbReference>
<dbReference type="Pfam" id="PF00583">
    <property type="entry name" value="Acetyltransf_1"/>
    <property type="match status" value="1"/>
</dbReference>
<dbReference type="GO" id="GO:0016746">
    <property type="term" value="F:acyltransferase activity"/>
    <property type="evidence" value="ECO:0007669"/>
    <property type="project" value="UniProtKB-KW"/>
</dbReference>
<dbReference type="SUPFAM" id="SSF55729">
    <property type="entry name" value="Acyl-CoA N-acyltransferases (Nat)"/>
    <property type="match status" value="1"/>
</dbReference>
<keyword evidence="5" id="KW-1185">Reference proteome</keyword>
<evidence type="ECO:0000259" key="3">
    <source>
        <dbReference type="PROSITE" id="PS51186"/>
    </source>
</evidence>
<evidence type="ECO:0000256" key="1">
    <source>
        <dbReference type="ARBA" id="ARBA00022679"/>
    </source>
</evidence>
<dbReference type="InterPro" id="IPR016181">
    <property type="entry name" value="Acyl_CoA_acyltransferase"/>
</dbReference>
<keyword evidence="1 4" id="KW-0808">Transferase</keyword>
<proteinExistence type="predicted"/>
<evidence type="ECO:0000313" key="5">
    <source>
        <dbReference type="Proteomes" id="UP001596527"/>
    </source>
</evidence>
<organism evidence="4 5">
    <name type="scientific">Schaalia naturae</name>
    <dbReference type="NCBI Taxonomy" id="635203"/>
    <lineage>
        <taxon>Bacteria</taxon>
        <taxon>Bacillati</taxon>
        <taxon>Actinomycetota</taxon>
        <taxon>Actinomycetes</taxon>
        <taxon>Actinomycetales</taxon>
        <taxon>Actinomycetaceae</taxon>
        <taxon>Schaalia</taxon>
    </lineage>
</organism>
<dbReference type="Gene3D" id="3.40.630.30">
    <property type="match status" value="1"/>
</dbReference>
<comment type="caution">
    <text evidence="4">The sequence shown here is derived from an EMBL/GenBank/DDBJ whole genome shotgun (WGS) entry which is preliminary data.</text>
</comment>
<evidence type="ECO:0000313" key="4">
    <source>
        <dbReference type="EMBL" id="MFC7580688.1"/>
    </source>
</evidence>
<dbReference type="InterPro" id="IPR000182">
    <property type="entry name" value="GNAT_dom"/>
</dbReference>
<dbReference type="PANTHER" id="PTHR43877">
    <property type="entry name" value="AMINOALKYLPHOSPHONATE N-ACETYLTRANSFERASE-RELATED-RELATED"/>
    <property type="match status" value="1"/>
</dbReference>
<reference evidence="5" key="1">
    <citation type="journal article" date="2019" name="Int. J. Syst. Evol. Microbiol.">
        <title>The Global Catalogue of Microorganisms (GCM) 10K type strain sequencing project: providing services to taxonomists for standard genome sequencing and annotation.</title>
        <authorList>
            <consortium name="The Broad Institute Genomics Platform"/>
            <consortium name="The Broad Institute Genome Sequencing Center for Infectious Disease"/>
            <person name="Wu L."/>
            <person name="Ma J."/>
        </authorList>
    </citation>
    <scope>NUCLEOTIDE SEQUENCE [LARGE SCALE GENOMIC DNA]</scope>
    <source>
        <strain evidence="5">CCUG 56698</strain>
    </source>
</reference>
<dbReference type="EC" id="2.3.-.-" evidence="4"/>
<name>A0ABW2SMS6_9ACTO</name>
<gene>
    <name evidence="4" type="ORF">ACFQWG_05630</name>
</gene>
<accession>A0ABW2SMS6</accession>
<dbReference type="Proteomes" id="UP001596527">
    <property type="component" value="Unassembled WGS sequence"/>
</dbReference>
<keyword evidence="2 4" id="KW-0012">Acyltransferase</keyword>
<evidence type="ECO:0000256" key="2">
    <source>
        <dbReference type="ARBA" id="ARBA00023315"/>
    </source>
</evidence>
<dbReference type="PANTHER" id="PTHR43877:SF2">
    <property type="entry name" value="AMINOALKYLPHOSPHONATE N-ACETYLTRANSFERASE-RELATED"/>
    <property type="match status" value="1"/>
</dbReference>
<dbReference type="PROSITE" id="PS51186">
    <property type="entry name" value="GNAT"/>
    <property type="match status" value="1"/>
</dbReference>
<dbReference type="InterPro" id="IPR050832">
    <property type="entry name" value="Bact_Acetyltransf"/>
</dbReference>
<dbReference type="EMBL" id="JBHTEF010000001">
    <property type="protein sequence ID" value="MFC7580688.1"/>
    <property type="molecule type" value="Genomic_DNA"/>
</dbReference>
<sequence length="177" mass="19067">MTQRTLRARLEALAEAERPPGLELATLTRYDIPALAALHLVAYDSPEIAENLWEATDELRMAFDGAFGAPRDDSFIGAWQDGELVGAVLCVTDADLEDAPPGPYIIDTMVAPDHRRRGIATALVLELARRCRAWGYEEVALNVDMRTAPGAARLYELVGFDDDAPADQGATGSGTPG</sequence>